<gene>
    <name evidence="2" type="ORF">B1J93_03835</name>
</gene>
<evidence type="ECO:0000313" key="3">
    <source>
        <dbReference type="Proteomes" id="UP000191008"/>
    </source>
</evidence>
<feature type="domain" description="Immunity MXAN-0049 protein" evidence="1">
    <location>
        <begin position="67"/>
        <end position="185"/>
    </location>
</feature>
<dbReference type="Proteomes" id="UP000191008">
    <property type="component" value="Unassembled WGS sequence"/>
</dbReference>
<comment type="caution">
    <text evidence="2">The sequence shown here is derived from an EMBL/GenBank/DDBJ whole genome shotgun (WGS) entry which is preliminary data.</text>
</comment>
<evidence type="ECO:0000259" key="1">
    <source>
        <dbReference type="Pfam" id="PF07791"/>
    </source>
</evidence>
<dbReference type="InterPro" id="IPR012433">
    <property type="entry name" value="Imm11"/>
</dbReference>
<organism evidence="2 3">
    <name type="scientific">Leptospira kirschneri serovar Pomona</name>
    <dbReference type="NCBI Taxonomy" id="561005"/>
    <lineage>
        <taxon>Bacteria</taxon>
        <taxon>Pseudomonadati</taxon>
        <taxon>Spirochaetota</taxon>
        <taxon>Spirochaetia</taxon>
        <taxon>Leptospirales</taxon>
        <taxon>Leptospiraceae</taxon>
        <taxon>Leptospira</taxon>
    </lineage>
</organism>
<name>A0A1T1E0J4_9LEPT</name>
<evidence type="ECO:0000313" key="2">
    <source>
        <dbReference type="EMBL" id="OOV46584.1"/>
    </source>
</evidence>
<dbReference type="Pfam" id="PF07791">
    <property type="entry name" value="Imm11"/>
    <property type="match status" value="1"/>
</dbReference>
<dbReference type="EMBL" id="MVIT01000045">
    <property type="protein sequence ID" value="OOV46584.1"/>
    <property type="molecule type" value="Genomic_DNA"/>
</dbReference>
<accession>A0A1T1E0J4</accession>
<sequence>MVIVMYWFLTEDLSDMSMKNFHGHSANSGKQMWTTGYKFQEPFPIEKFEVSTRQIGYGFPDGDEMLDLFDSTVPLMSDRLLDALRGFGIENITCYPVIIVDKGSNRIWNNYSAVNVLGRIDALDRKKTKTKRNINETNPVYLSVVINFERIPDLLCFRLHKGPRELVIHERIAKSLLNQNFKGLLLIPTENYDQTEI</sequence>
<dbReference type="AlphaFoldDB" id="A0A1T1E0J4"/>
<protein>
    <recommendedName>
        <fullName evidence="1">Immunity MXAN-0049 protein domain-containing protein</fullName>
    </recommendedName>
</protein>
<proteinExistence type="predicted"/>
<reference evidence="2 3" key="1">
    <citation type="submission" date="2017-02" db="EMBL/GenBank/DDBJ databases">
        <title>Comparative genomic analysis of Brazilian Leptospira kirschneri strains of different serogroups.</title>
        <authorList>
            <person name="Moreno L.Z."/>
            <person name="Miraglia F."/>
            <person name="Kremer F.S."/>
            <person name="Eslabao M.R."/>
            <person name="Lilenbaum W."/>
            <person name="Dellagostin O.A."/>
            <person name="Moreno A.M."/>
        </authorList>
    </citation>
    <scope>NUCLEOTIDE SEQUENCE [LARGE SCALE GENOMIC DNA]</scope>
    <source>
        <strain evidence="2 3">M110/06</strain>
    </source>
</reference>